<evidence type="ECO:0000256" key="1">
    <source>
        <dbReference type="ARBA" id="ARBA00009226"/>
    </source>
</evidence>
<evidence type="ECO:0000259" key="2">
    <source>
        <dbReference type="Pfam" id="PF01052"/>
    </source>
</evidence>
<keyword evidence="4" id="KW-1185">Reference proteome</keyword>
<dbReference type="Pfam" id="PF01052">
    <property type="entry name" value="FliMN_C"/>
    <property type="match status" value="1"/>
</dbReference>
<name>A0A106DLN9_9BURK</name>
<organism evidence="3 4">
    <name type="scientific">Burkholderia territorii</name>
    <dbReference type="NCBI Taxonomy" id="1503055"/>
    <lineage>
        <taxon>Bacteria</taxon>
        <taxon>Pseudomonadati</taxon>
        <taxon>Pseudomonadota</taxon>
        <taxon>Betaproteobacteria</taxon>
        <taxon>Burkholderiales</taxon>
        <taxon>Burkholderiaceae</taxon>
        <taxon>Burkholderia</taxon>
        <taxon>Burkholderia cepacia complex</taxon>
    </lineage>
</organism>
<accession>A0A106DLN9</accession>
<dbReference type="Proteomes" id="UP000062317">
    <property type="component" value="Unassembled WGS sequence"/>
</dbReference>
<dbReference type="PANTHER" id="PTHR30034">
    <property type="entry name" value="FLAGELLAR MOTOR SWITCH PROTEIN FLIM"/>
    <property type="match status" value="1"/>
</dbReference>
<comment type="caution">
    <text evidence="3">The sequence shown here is derived from an EMBL/GenBank/DDBJ whole genome shotgun (WGS) entry which is preliminary data.</text>
</comment>
<evidence type="ECO:0000313" key="3">
    <source>
        <dbReference type="EMBL" id="KVV42293.1"/>
    </source>
</evidence>
<dbReference type="InterPro" id="IPR013385">
    <property type="entry name" value="T3SS_SpaO/YscQ/SpaO"/>
</dbReference>
<dbReference type="InterPro" id="IPR001543">
    <property type="entry name" value="FliN-like_C"/>
</dbReference>
<dbReference type="InterPro" id="IPR036429">
    <property type="entry name" value="SpoA-like_sf"/>
</dbReference>
<evidence type="ECO:0000313" key="4">
    <source>
        <dbReference type="Proteomes" id="UP000062317"/>
    </source>
</evidence>
<dbReference type="EMBL" id="LPEQ01000106">
    <property type="protein sequence ID" value="KVV42293.1"/>
    <property type="molecule type" value="Genomic_DNA"/>
</dbReference>
<feature type="domain" description="Flagellar motor switch protein FliN-like C-terminal" evidence="2">
    <location>
        <begin position="297"/>
        <end position="366"/>
    </location>
</feature>
<comment type="similarity">
    <text evidence="1">Belongs to the FliN/MopA/SpaO family.</text>
</comment>
<dbReference type="Gene3D" id="2.30.330.10">
    <property type="entry name" value="SpoA-like"/>
    <property type="match status" value="1"/>
</dbReference>
<sequence length="374" mass="40217">MDTTRTLLPDHVEAGAQAPAAAVLLDPARLPALAAATARQHRLAVDERLVALLAHALGVSAFSVGAHDFVEPERAAVVRVRWGMETAAVRIDVAQHAGLASVVASDEPVNERLRHAVCAILLDPLRRALQALGFDGVEVVSLERAARRPLSAPCCALSLRLGDARFDAVIEHVDRGWLDALEALVARQCTPFATHVSEIVVPGRLQIGEKTMNVTTLDSLRAGDVILRAVPEATRALFANERSSAPMRVVWGRYGTRQLRAVADVTHHLMTLSEDPTMSHETQFNAPLTDSIDTPVEISQLDLPLKLEIDTVSMPVAQLSALRAGYVLELPTALPDARVRLVTYGQTIGFGELVSVGDHLGVRLVQLSRGHGSV</sequence>
<dbReference type="SUPFAM" id="SSF101801">
    <property type="entry name" value="Surface presentation of antigens (SPOA)"/>
    <property type="match status" value="1"/>
</dbReference>
<proteinExistence type="inferred from homology"/>
<dbReference type="NCBIfam" id="TIGR02551">
    <property type="entry name" value="SpaO_YscQ"/>
    <property type="match status" value="1"/>
</dbReference>
<dbReference type="PANTHER" id="PTHR30034:SF6">
    <property type="entry name" value="YOP PROTEINS TRANSLOCATION PROTEIN Q"/>
    <property type="match status" value="1"/>
</dbReference>
<gene>
    <name evidence="3" type="ORF">WT27_10745</name>
</gene>
<dbReference type="GO" id="GO:0071978">
    <property type="term" value="P:bacterial-type flagellum-dependent swarming motility"/>
    <property type="evidence" value="ECO:0007669"/>
    <property type="project" value="TreeGrafter"/>
</dbReference>
<dbReference type="GO" id="GO:0030254">
    <property type="term" value="P:protein secretion by the type III secretion system"/>
    <property type="evidence" value="ECO:0007669"/>
    <property type="project" value="InterPro"/>
</dbReference>
<protein>
    <submittedName>
        <fullName evidence="3">Type III secretion protein</fullName>
    </submittedName>
</protein>
<reference evidence="3 4" key="1">
    <citation type="submission" date="2015-11" db="EMBL/GenBank/DDBJ databases">
        <title>Expanding the genomic diversity of Burkholderia species for the development of highly accurate diagnostics.</title>
        <authorList>
            <person name="Sahl J."/>
            <person name="Keim P."/>
            <person name="Wagner D."/>
        </authorList>
    </citation>
    <scope>NUCLEOTIDE SEQUENCE [LARGE SCALE GENOMIC DNA]</scope>
    <source>
        <strain evidence="3 4">MSMB1301WGS</strain>
    </source>
</reference>
<dbReference type="GO" id="GO:0050918">
    <property type="term" value="P:positive chemotaxis"/>
    <property type="evidence" value="ECO:0007669"/>
    <property type="project" value="TreeGrafter"/>
</dbReference>
<dbReference type="AlphaFoldDB" id="A0A106DLN9"/>